<name>A0A0M0BTS8_9ARCH</name>
<keyword evidence="1" id="KW-1133">Transmembrane helix</keyword>
<sequence length="95" mass="11074">MKKMATSIAVEIILIFSTMFIAVTIAALWFAFSASKLKHKRDLQEKKMNIIDKHFNDMLRIECPYCRTIYFANRSECPNCKANTKRILFPEIPIT</sequence>
<gene>
    <name evidence="2" type="ORF">AC477_03525</name>
</gene>
<protein>
    <submittedName>
        <fullName evidence="2">Uncharacterized protein</fullName>
    </submittedName>
</protein>
<reference evidence="2 3" key="1">
    <citation type="submission" date="2015-06" db="EMBL/GenBank/DDBJ databases">
        <title>New insights into the roles of widespread benthic archaea in carbon and nitrogen cycling.</title>
        <authorList>
            <person name="Lazar C.S."/>
            <person name="Baker B.J."/>
            <person name="Seitz K.W."/>
            <person name="Hyde A.S."/>
            <person name="Dick G.J."/>
            <person name="Hinrichs K.-U."/>
            <person name="Teske A.P."/>
        </authorList>
    </citation>
    <scope>NUCLEOTIDE SEQUENCE [LARGE SCALE GENOMIC DNA]</scope>
    <source>
        <strain evidence="2">SG8-32-1</strain>
    </source>
</reference>
<organism evidence="2 3">
    <name type="scientific">miscellaneous Crenarchaeota group-1 archaeon SG8-32-1</name>
    <dbReference type="NCBI Taxonomy" id="1685124"/>
    <lineage>
        <taxon>Archaea</taxon>
        <taxon>Candidatus Bathyarchaeota</taxon>
        <taxon>MCG-1</taxon>
    </lineage>
</organism>
<dbReference type="AlphaFoldDB" id="A0A0M0BTS8"/>
<keyword evidence="1" id="KW-0472">Membrane</keyword>
<feature type="transmembrane region" description="Helical" evidence="1">
    <location>
        <begin position="12"/>
        <end position="32"/>
    </location>
</feature>
<dbReference type="EMBL" id="LFWU01000081">
    <property type="protein sequence ID" value="KON32008.1"/>
    <property type="molecule type" value="Genomic_DNA"/>
</dbReference>
<keyword evidence="1" id="KW-0812">Transmembrane</keyword>
<dbReference type="Proteomes" id="UP000037237">
    <property type="component" value="Unassembled WGS sequence"/>
</dbReference>
<accession>A0A0M0BTS8</accession>
<evidence type="ECO:0000313" key="2">
    <source>
        <dbReference type="EMBL" id="KON32008.1"/>
    </source>
</evidence>
<evidence type="ECO:0000313" key="3">
    <source>
        <dbReference type="Proteomes" id="UP000037237"/>
    </source>
</evidence>
<evidence type="ECO:0000256" key="1">
    <source>
        <dbReference type="SAM" id="Phobius"/>
    </source>
</evidence>
<proteinExistence type="predicted"/>
<comment type="caution">
    <text evidence="2">The sequence shown here is derived from an EMBL/GenBank/DDBJ whole genome shotgun (WGS) entry which is preliminary data.</text>
</comment>